<accession>A0A212AF36</accession>
<reference evidence="2 3" key="1">
    <citation type="submission" date="2016-12" db="EMBL/GenBank/DDBJ databases">
        <title>Comparison of Traditional DNA-DNA Hybridization with In Silico Genomic Analysis.</title>
        <authorList>
            <person name="Nicholson A.C."/>
            <person name="Humrighouse B.W."/>
            <person name="Graziano J."/>
            <person name="Lasker B."/>
            <person name="Whitney A.M."/>
            <person name="Mcquiston J.R."/>
        </authorList>
    </citation>
    <scope>NUCLEOTIDE SEQUENCE [LARGE SCALE GENOMIC DNA]</scope>
    <source>
        <strain evidence="2 3">H2240</strain>
    </source>
</reference>
<keyword evidence="2" id="KW-0378">Hydrolase</keyword>
<dbReference type="PANTHER" id="PTHR43194">
    <property type="entry name" value="HYDROLASE ALPHA/BETA FOLD FAMILY"/>
    <property type="match status" value="1"/>
</dbReference>
<evidence type="ECO:0000313" key="3">
    <source>
        <dbReference type="Proteomes" id="UP000196878"/>
    </source>
</evidence>
<comment type="caution">
    <text evidence="2">The sequence shown here is derived from an EMBL/GenBank/DDBJ whole genome shotgun (WGS) entry which is preliminary data.</text>
</comment>
<dbReference type="OrthoDB" id="9804723at2"/>
<dbReference type="SUPFAM" id="SSF53474">
    <property type="entry name" value="alpha/beta-Hydrolases"/>
    <property type="match status" value="1"/>
</dbReference>
<dbReference type="InterPro" id="IPR029058">
    <property type="entry name" value="AB_hydrolase_fold"/>
</dbReference>
<dbReference type="InterPro" id="IPR000073">
    <property type="entry name" value="AB_hydrolase_1"/>
</dbReference>
<evidence type="ECO:0000259" key="1">
    <source>
        <dbReference type="Pfam" id="PF12697"/>
    </source>
</evidence>
<dbReference type="Gene3D" id="3.40.50.1820">
    <property type="entry name" value="alpha/beta hydrolase"/>
    <property type="match status" value="1"/>
</dbReference>
<proteinExistence type="predicted"/>
<evidence type="ECO:0000313" key="2">
    <source>
        <dbReference type="EMBL" id="OWJ80050.1"/>
    </source>
</evidence>
<keyword evidence="3" id="KW-1185">Reference proteome</keyword>
<protein>
    <submittedName>
        <fullName evidence="2">Alpha/beta hydrolase</fullName>
    </submittedName>
</protein>
<dbReference type="Proteomes" id="UP000196878">
    <property type="component" value="Unassembled WGS sequence"/>
</dbReference>
<dbReference type="InterPro" id="IPR050228">
    <property type="entry name" value="Carboxylesterase_BioH"/>
</dbReference>
<gene>
    <name evidence="2" type="ORF">CDV49_04220</name>
</gene>
<dbReference type="GO" id="GO:0016787">
    <property type="term" value="F:hydrolase activity"/>
    <property type="evidence" value="ECO:0007669"/>
    <property type="project" value="UniProtKB-KW"/>
</dbReference>
<sequence>MVDRGAPLATRSWGSGPRAVVLAHCSLAHGGAWSGVAADLDDLCAMTAVDLPSHGRSWRWAPGLGDYHDVATHALRRSVLTAGRGGPVDLVGHSLGGTLVLRLALETPELVRSLALVEPVLFAAVTGGGPVADNRAFAEAWGRGDREEASRAFMSRWGAGMAWERLPDRMKRYIVDRIEVIPATSAALSEDSAGLLRPGRLEGLARPVTLIHGAASAPLAPEIVHRLAAHLPDAEVVAIPGAGHMAPITHPAAVAEALRRLLARS</sequence>
<dbReference type="Pfam" id="PF12697">
    <property type="entry name" value="Abhydrolase_6"/>
    <property type="match status" value="1"/>
</dbReference>
<dbReference type="RefSeq" id="WP_088214377.1">
    <property type="nucleotide sequence ID" value="NZ_NIPW01000006.1"/>
</dbReference>
<feature type="domain" description="AB hydrolase-1" evidence="1">
    <location>
        <begin position="20"/>
        <end position="257"/>
    </location>
</feature>
<organism evidence="2 3">
    <name type="scientific">Haematobacter genomosp. 1</name>
    <dbReference type="NCBI Taxonomy" id="366618"/>
    <lineage>
        <taxon>Bacteria</taxon>
        <taxon>Pseudomonadati</taxon>
        <taxon>Pseudomonadota</taxon>
        <taxon>Alphaproteobacteria</taxon>
        <taxon>Rhodobacterales</taxon>
        <taxon>Paracoccaceae</taxon>
        <taxon>Haematobacter</taxon>
    </lineage>
</organism>
<name>A0A212AF36_9RHOB</name>
<dbReference type="AlphaFoldDB" id="A0A212AF36"/>
<dbReference type="PANTHER" id="PTHR43194:SF2">
    <property type="entry name" value="PEROXISOMAL MEMBRANE PROTEIN LPX1"/>
    <property type="match status" value="1"/>
</dbReference>
<dbReference type="EMBL" id="NIPW01000006">
    <property type="protein sequence ID" value="OWJ80050.1"/>
    <property type="molecule type" value="Genomic_DNA"/>
</dbReference>